<dbReference type="InterPro" id="IPR026893">
    <property type="entry name" value="Tyr/Ser_Pase_IphP-type"/>
</dbReference>
<reference evidence="3 4" key="1">
    <citation type="journal article" date="2015" name="Genome Announc.">
        <title>Expanding the biotechnology potential of lactobacilli through comparative genomics of 213 strains and associated genera.</title>
        <authorList>
            <person name="Sun Z."/>
            <person name="Harris H.M."/>
            <person name="McCann A."/>
            <person name="Guo C."/>
            <person name="Argimon S."/>
            <person name="Zhang W."/>
            <person name="Yang X."/>
            <person name="Jeffery I.B."/>
            <person name="Cooney J.C."/>
            <person name="Kagawa T.F."/>
            <person name="Liu W."/>
            <person name="Song Y."/>
            <person name="Salvetti E."/>
            <person name="Wrobel A."/>
            <person name="Rasinkangas P."/>
            <person name="Parkhill J."/>
            <person name="Rea M.C."/>
            <person name="O'Sullivan O."/>
            <person name="Ritari J."/>
            <person name="Douillard F.P."/>
            <person name="Paul Ross R."/>
            <person name="Yang R."/>
            <person name="Briner A.E."/>
            <person name="Felis G.E."/>
            <person name="de Vos W.M."/>
            <person name="Barrangou R."/>
            <person name="Klaenhammer T.R."/>
            <person name="Caufield P.W."/>
            <person name="Cui Y."/>
            <person name="Zhang H."/>
            <person name="O'Toole P.W."/>
        </authorList>
    </citation>
    <scope>NUCLEOTIDE SEQUENCE [LARGE SCALE GENOMIC DNA]</scope>
    <source>
        <strain evidence="3 4">DSM 18933</strain>
    </source>
</reference>
<evidence type="ECO:0000313" key="3">
    <source>
        <dbReference type="EMBL" id="KRM19625.1"/>
    </source>
</evidence>
<name>A0A0R1WVH4_9LACO</name>
<dbReference type="PROSITE" id="PS00383">
    <property type="entry name" value="TYR_PHOSPHATASE_1"/>
    <property type="match status" value="1"/>
</dbReference>
<dbReference type="RefSeq" id="WP_025021764.1">
    <property type="nucleotide sequence ID" value="NZ_AZGD01000037.1"/>
</dbReference>
<organism evidence="3 4">
    <name type="scientific">Ligilactobacillus hayakitensis DSM 18933 = JCM 14209</name>
    <dbReference type="NCBI Taxonomy" id="1423755"/>
    <lineage>
        <taxon>Bacteria</taxon>
        <taxon>Bacillati</taxon>
        <taxon>Bacillota</taxon>
        <taxon>Bacilli</taxon>
        <taxon>Lactobacillales</taxon>
        <taxon>Lactobacillaceae</taxon>
        <taxon>Ligilactobacillus</taxon>
    </lineage>
</organism>
<sequence>MKNRMLLLDGGINFRELGGYPTKTNGKVKWHKLLRSGSLAQLSTKDVDSLEQYGLRYVVDLRTTEESTYSPDKLSPKMKYLSTSVYPFSKELLANLGIVNNLKLKATTLAYNQQVYLQMLLDPHSRAAYQRMFNVLLQNTNENEAVVFHCTAGKDRTGIAAFLILSALEVDFEAILEDYLLTNLYFSDYSATAINHMLISESKDKVSKELNQKVAVLGEDLRFLKQACELISGSMEQFLEEYYHLTPSKLRSLRKIYVRYEDGNDVAKRRIK</sequence>
<dbReference type="OrthoDB" id="1188001at2"/>
<dbReference type="AlphaFoldDB" id="A0A0R1WVH4"/>
<dbReference type="Gene3D" id="3.90.190.10">
    <property type="entry name" value="Protein tyrosine phosphatase superfamily"/>
    <property type="match status" value="1"/>
</dbReference>
<dbReference type="InterPro" id="IPR000387">
    <property type="entry name" value="Tyr_Pase_dom"/>
</dbReference>
<evidence type="ECO:0000313" key="4">
    <source>
        <dbReference type="Proteomes" id="UP000051054"/>
    </source>
</evidence>
<accession>A0A0R1WVH4</accession>
<dbReference type="PROSITE" id="PS50056">
    <property type="entry name" value="TYR_PHOSPHATASE_2"/>
    <property type="match status" value="1"/>
</dbReference>
<dbReference type="Pfam" id="PF13350">
    <property type="entry name" value="Y_phosphatase3"/>
    <property type="match status" value="1"/>
</dbReference>
<dbReference type="GO" id="GO:0004721">
    <property type="term" value="F:phosphoprotein phosphatase activity"/>
    <property type="evidence" value="ECO:0007669"/>
    <property type="project" value="InterPro"/>
</dbReference>
<dbReference type="InterPro" id="IPR016130">
    <property type="entry name" value="Tyr_Pase_AS"/>
</dbReference>
<dbReference type="Proteomes" id="UP000051054">
    <property type="component" value="Unassembled WGS sequence"/>
</dbReference>
<dbReference type="PANTHER" id="PTHR31126">
    <property type="entry name" value="TYROSINE-PROTEIN PHOSPHATASE"/>
    <property type="match status" value="1"/>
</dbReference>
<comment type="caution">
    <text evidence="3">The sequence shown here is derived from an EMBL/GenBank/DDBJ whole genome shotgun (WGS) entry which is preliminary data.</text>
</comment>
<evidence type="ECO:0000259" key="2">
    <source>
        <dbReference type="PROSITE" id="PS50056"/>
    </source>
</evidence>
<dbReference type="InterPro" id="IPR029021">
    <property type="entry name" value="Prot-tyrosine_phosphatase-like"/>
</dbReference>
<keyword evidence="4" id="KW-1185">Reference proteome</keyword>
<comment type="similarity">
    <text evidence="1">Belongs to the protein-tyrosine phosphatase family.</text>
</comment>
<gene>
    <name evidence="3" type="ORF">FC40_GL001476</name>
</gene>
<dbReference type="SUPFAM" id="SSF52799">
    <property type="entry name" value="(Phosphotyrosine protein) phosphatases II"/>
    <property type="match status" value="1"/>
</dbReference>
<dbReference type="PANTHER" id="PTHR31126:SF1">
    <property type="entry name" value="TYROSINE SPECIFIC PROTEIN PHOSPHATASES DOMAIN-CONTAINING PROTEIN"/>
    <property type="match status" value="1"/>
</dbReference>
<dbReference type="STRING" id="1423755.FC40_GL001476"/>
<proteinExistence type="inferred from homology"/>
<dbReference type="PATRIC" id="fig|1423755.3.peg.1565"/>
<feature type="domain" description="Tyrosine specific protein phosphatases" evidence="2">
    <location>
        <begin position="127"/>
        <end position="177"/>
    </location>
</feature>
<dbReference type="EMBL" id="AZGD01000037">
    <property type="protein sequence ID" value="KRM19625.1"/>
    <property type="molecule type" value="Genomic_DNA"/>
</dbReference>
<dbReference type="eggNOG" id="COG2365">
    <property type="taxonomic scope" value="Bacteria"/>
</dbReference>
<evidence type="ECO:0000256" key="1">
    <source>
        <dbReference type="ARBA" id="ARBA00009580"/>
    </source>
</evidence>
<protein>
    <submittedName>
        <fullName evidence="3">Protein tyrosine phosphatase</fullName>
    </submittedName>
</protein>